<dbReference type="Pfam" id="PF07654">
    <property type="entry name" value="C1-set"/>
    <property type="match status" value="4"/>
</dbReference>
<dbReference type="EMBL" id="BC089679">
    <property type="protein sequence ID" value="AAH89679.1"/>
    <property type="molecule type" value="mRNA"/>
</dbReference>
<feature type="signal peptide" evidence="6">
    <location>
        <begin position="1"/>
        <end position="25"/>
    </location>
</feature>
<evidence type="ECO:0000313" key="8">
    <source>
        <dbReference type="EMBL" id="AAH89679.1"/>
    </source>
</evidence>
<dbReference type="PROSITE" id="PS50835">
    <property type="entry name" value="IG_LIKE"/>
    <property type="match status" value="5"/>
</dbReference>
<dbReference type="InterPro" id="IPR013106">
    <property type="entry name" value="Ig_V-set"/>
</dbReference>
<keyword evidence="4" id="KW-0393">Immunoglobulin domain</keyword>
<accession>Q5FW04</accession>
<feature type="domain" description="Ig-like" evidence="7">
    <location>
        <begin position="146"/>
        <end position="228"/>
    </location>
</feature>
<dbReference type="Gene3D" id="2.60.40.10">
    <property type="entry name" value="Immunoglobulins"/>
    <property type="match status" value="5"/>
</dbReference>
<dbReference type="SMART" id="SM00406">
    <property type="entry name" value="IGv"/>
    <property type="match status" value="1"/>
</dbReference>
<feature type="domain" description="Ig-like" evidence="7">
    <location>
        <begin position="460"/>
        <end position="540"/>
    </location>
</feature>
<keyword evidence="3" id="KW-1015">Disulfide bond</keyword>
<dbReference type="FunFam" id="2.60.40.10:FF:001540">
    <property type="entry name" value="Immunoglobulin heavy constant gamma 1"/>
    <property type="match status" value="1"/>
</dbReference>
<gene>
    <name evidence="8" type="primary">ighx</name>
</gene>
<sequence length="555" mass="61023">LSTEITMKDIFSLLILMKLVSCVICQITLDQPGSAVVNPSGTLKLSCKVSVSVSSQHWAWIWQAPGKGLEYIGYLHSDMRSFPAPSFQSRVTFTRDASKNEIHLQITSMKSADSGTYYCARGVAGYFDYWGPGTMVTVTSATQHAPSVFPLRPCCGSLGSDSHVTVGCLSSGFLPAPVTVKWNSGAITSGIKNFPAVLQQSGSFASSSQLTIPLSDWKDKSFECNVEHAPTSTKVNKKIPDCKDETEPSEPTVEILQGSCAAPNSIELLCLMTEYAPSEIKVQWLRNGEDASLAPSNSPPCKEDNGTFASRSKVFVPKEDWNSGDTYTCRVTHPATRSKTDVSISKCSDTALTPKVEVLPPTPKDLLVNREPKVYCVISKMASAEGLTVKWSRSDKKRVIAFDSPPEKEYDGTFTVKSILKISSGDWQPRNQFSCNIIHPDLPSPIEKSIQKDQDQGAEPIISLLPPSDDELRNDFVSLVCVVKDFKPKEIYIFWKKDGVPIEKEYYITTTPVLEEEEDTYLAFSKLTIAKSDWIRGATFIQSDLAMVSLLNQTG</sequence>
<dbReference type="PANTHER" id="PTHR23411">
    <property type="entry name" value="TAPASIN"/>
    <property type="match status" value="1"/>
</dbReference>
<feature type="non-terminal residue" evidence="8">
    <location>
        <position position="1"/>
    </location>
</feature>
<organism evidence="8">
    <name type="scientific">Xenopus tropicalis</name>
    <name type="common">Western clawed frog</name>
    <name type="synonym">Silurana tropicalis</name>
    <dbReference type="NCBI Taxonomy" id="8364"/>
    <lineage>
        <taxon>Eukaryota</taxon>
        <taxon>Metazoa</taxon>
        <taxon>Chordata</taxon>
        <taxon>Craniata</taxon>
        <taxon>Vertebrata</taxon>
        <taxon>Euteleostomi</taxon>
        <taxon>Amphibia</taxon>
        <taxon>Batrachia</taxon>
        <taxon>Anura</taxon>
        <taxon>Pipoidea</taxon>
        <taxon>Pipidae</taxon>
        <taxon>Xenopodinae</taxon>
        <taxon>Xenopus</taxon>
        <taxon>Silurana</taxon>
    </lineage>
</organism>
<evidence type="ECO:0000256" key="3">
    <source>
        <dbReference type="ARBA" id="ARBA00023157"/>
    </source>
</evidence>
<keyword evidence="5" id="KW-1280">Immunoglobulin</keyword>
<dbReference type="FunFam" id="2.60.40.10:FF:000463">
    <property type="entry name" value="Immunoglobulin heavy constant gamma 1"/>
    <property type="match status" value="1"/>
</dbReference>
<dbReference type="GO" id="GO:0019814">
    <property type="term" value="C:immunoglobulin complex"/>
    <property type="evidence" value="ECO:0007669"/>
    <property type="project" value="UniProtKB-KW"/>
</dbReference>
<evidence type="ECO:0000256" key="4">
    <source>
        <dbReference type="ARBA" id="ARBA00023319"/>
    </source>
</evidence>
<dbReference type="InterPro" id="IPR050380">
    <property type="entry name" value="Immune_Resp_Modulators"/>
</dbReference>
<feature type="chain" id="PRO_5004256426" evidence="6">
    <location>
        <begin position="26"/>
        <end position="555"/>
    </location>
</feature>
<dbReference type="InterPro" id="IPR013783">
    <property type="entry name" value="Ig-like_fold"/>
</dbReference>
<dbReference type="CDD" id="cd21817">
    <property type="entry name" value="IgC1_CH1_IgEG"/>
    <property type="match status" value="1"/>
</dbReference>
<dbReference type="InterPro" id="IPR036179">
    <property type="entry name" value="Ig-like_dom_sf"/>
</dbReference>
<keyword evidence="1" id="KW-0391">Immunity</keyword>
<dbReference type="FunFam" id="2.60.40.10:FF:000998">
    <property type="entry name" value="Immunoglobulin heavy constant epsilon"/>
    <property type="match status" value="1"/>
</dbReference>
<dbReference type="Pfam" id="PF07686">
    <property type="entry name" value="V-set"/>
    <property type="match status" value="1"/>
</dbReference>
<evidence type="ECO:0000256" key="2">
    <source>
        <dbReference type="ARBA" id="ARBA00023130"/>
    </source>
</evidence>
<evidence type="ECO:0000256" key="6">
    <source>
        <dbReference type="SAM" id="SignalP"/>
    </source>
</evidence>
<name>Q5FW04_XENTR</name>
<dbReference type="FunFam" id="2.60.40.10:FF:000283">
    <property type="entry name" value="Immunoglobulin kappa constant"/>
    <property type="match status" value="1"/>
</dbReference>
<dbReference type="SUPFAM" id="SSF48726">
    <property type="entry name" value="Immunoglobulin"/>
    <property type="match status" value="5"/>
</dbReference>
<reference evidence="8" key="1">
    <citation type="submission" date="2005-02" db="EMBL/GenBank/DDBJ databases">
        <authorList>
            <consortium name="NIH - Xenopus Gene Collection (XGC) project"/>
        </authorList>
    </citation>
    <scope>NUCLEOTIDE SEQUENCE [LARGE SCALE MRNA]</scope>
    <source>
        <tissue evidence="8">Whole body</tissue>
    </source>
</reference>
<protein>
    <submittedName>
        <fullName evidence="8">Ighx protein</fullName>
    </submittedName>
</protein>
<evidence type="ECO:0000259" key="7">
    <source>
        <dbReference type="PROSITE" id="PS50835"/>
    </source>
</evidence>
<evidence type="ECO:0000256" key="1">
    <source>
        <dbReference type="ARBA" id="ARBA00022859"/>
    </source>
</evidence>
<feature type="domain" description="Ig-like" evidence="7">
    <location>
        <begin position="230"/>
        <end position="345"/>
    </location>
</feature>
<dbReference type="SMART" id="SM00407">
    <property type="entry name" value="IGc1"/>
    <property type="match status" value="4"/>
</dbReference>
<dbReference type="InterPro" id="IPR003006">
    <property type="entry name" value="Ig/MHC_CS"/>
</dbReference>
<feature type="domain" description="Ig-like" evidence="7">
    <location>
        <begin position="354"/>
        <end position="451"/>
    </location>
</feature>
<dbReference type="PROSITE" id="PS00290">
    <property type="entry name" value="IG_MHC"/>
    <property type="match status" value="1"/>
</dbReference>
<dbReference type="InterPro" id="IPR007110">
    <property type="entry name" value="Ig-like_dom"/>
</dbReference>
<dbReference type="InterPro" id="IPR003597">
    <property type="entry name" value="Ig_C1-set"/>
</dbReference>
<dbReference type="FunFam" id="2.60.40.10:FF:001878">
    <property type="entry name" value="Immunoglobulin heavy variable 1-4"/>
    <property type="match status" value="1"/>
</dbReference>
<dbReference type="GO" id="GO:0002250">
    <property type="term" value="P:adaptive immune response"/>
    <property type="evidence" value="ECO:0007669"/>
    <property type="project" value="UniProtKB-KW"/>
</dbReference>
<keyword evidence="2" id="KW-1064">Adaptive immunity</keyword>
<keyword evidence="6" id="KW-0732">Signal</keyword>
<dbReference type="SMART" id="SM00409">
    <property type="entry name" value="IG"/>
    <property type="match status" value="1"/>
</dbReference>
<dbReference type="AlphaFoldDB" id="Q5FW04"/>
<evidence type="ECO:0000256" key="5">
    <source>
        <dbReference type="ARBA" id="ARBA00043265"/>
    </source>
</evidence>
<proteinExistence type="evidence at transcript level"/>
<feature type="domain" description="Ig-like" evidence="7">
    <location>
        <begin position="33"/>
        <end position="119"/>
    </location>
</feature>
<dbReference type="InterPro" id="IPR003599">
    <property type="entry name" value="Ig_sub"/>
</dbReference>